<feature type="region of interest" description="Disordered" evidence="1">
    <location>
        <begin position="1"/>
        <end position="23"/>
    </location>
</feature>
<evidence type="ECO:0000313" key="2">
    <source>
        <dbReference type="EMBL" id="GLI22679.1"/>
    </source>
</evidence>
<evidence type="ECO:0000256" key="1">
    <source>
        <dbReference type="SAM" id="MobiDB-lite"/>
    </source>
</evidence>
<name>A0A9W6FJG2_XANFL</name>
<dbReference type="EMBL" id="BSDO01000003">
    <property type="protein sequence ID" value="GLI22679.1"/>
    <property type="molecule type" value="Genomic_DNA"/>
</dbReference>
<sequence>MVVARQAGLGHVREHPAHHGAQGLLGEKIVADVIDRHEPAAVPSGLMTSQAPETFRAAP</sequence>
<gene>
    <name evidence="2" type="ORF">XFLAVUS301_23530</name>
</gene>
<organism evidence="2 3">
    <name type="scientific">Xanthobacter flavus</name>
    <dbReference type="NCBI Taxonomy" id="281"/>
    <lineage>
        <taxon>Bacteria</taxon>
        <taxon>Pseudomonadati</taxon>
        <taxon>Pseudomonadota</taxon>
        <taxon>Alphaproteobacteria</taxon>
        <taxon>Hyphomicrobiales</taxon>
        <taxon>Xanthobacteraceae</taxon>
        <taxon>Xanthobacter</taxon>
    </lineage>
</organism>
<comment type="caution">
    <text evidence="2">The sequence shown here is derived from an EMBL/GenBank/DDBJ whole genome shotgun (WGS) entry which is preliminary data.</text>
</comment>
<evidence type="ECO:0000313" key="3">
    <source>
        <dbReference type="Proteomes" id="UP001144397"/>
    </source>
</evidence>
<proteinExistence type="predicted"/>
<reference evidence="2" key="1">
    <citation type="submission" date="2022-12" db="EMBL/GenBank/DDBJ databases">
        <title>Reference genome sequencing for broad-spectrum identification of bacterial and archaeal isolates by mass spectrometry.</title>
        <authorList>
            <person name="Sekiguchi Y."/>
            <person name="Tourlousse D.M."/>
        </authorList>
    </citation>
    <scope>NUCLEOTIDE SEQUENCE</scope>
    <source>
        <strain evidence="2">301</strain>
    </source>
</reference>
<protein>
    <submittedName>
        <fullName evidence="2">Uncharacterized protein</fullName>
    </submittedName>
</protein>
<dbReference type="AlphaFoldDB" id="A0A9W6FJG2"/>
<accession>A0A9W6FJG2</accession>
<dbReference type="Proteomes" id="UP001144397">
    <property type="component" value="Unassembled WGS sequence"/>
</dbReference>